<protein>
    <submittedName>
        <fullName evidence="1">Uncharacterized protein</fullName>
    </submittedName>
</protein>
<organism evidence="1 2">
    <name type="scientific">Cohnella boryungensis</name>
    <dbReference type="NCBI Taxonomy" id="768479"/>
    <lineage>
        <taxon>Bacteria</taxon>
        <taxon>Bacillati</taxon>
        <taxon>Bacillota</taxon>
        <taxon>Bacilli</taxon>
        <taxon>Bacillales</taxon>
        <taxon>Paenibacillaceae</taxon>
        <taxon>Cohnella</taxon>
    </lineage>
</organism>
<feature type="non-terminal residue" evidence="1">
    <location>
        <position position="1"/>
    </location>
</feature>
<accession>A0ABV8SCN7</accession>
<keyword evidence="2" id="KW-1185">Reference proteome</keyword>
<dbReference type="Proteomes" id="UP001595755">
    <property type="component" value="Unassembled WGS sequence"/>
</dbReference>
<reference evidence="2" key="1">
    <citation type="journal article" date="2019" name="Int. J. Syst. Evol. Microbiol.">
        <title>The Global Catalogue of Microorganisms (GCM) 10K type strain sequencing project: providing services to taxonomists for standard genome sequencing and annotation.</title>
        <authorList>
            <consortium name="The Broad Institute Genomics Platform"/>
            <consortium name="The Broad Institute Genome Sequencing Center for Infectious Disease"/>
            <person name="Wu L."/>
            <person name="Ma J."/>
        </authorList>
    </citation>
    <scope>NUCLEOTIDE SEQUENCE [LARGE SCALE GENOMIC DNA]</scope>
    <source>
        <strain evidence="2">CGMCC 4.1641</strain>
    </source>
</reference>
<name>A0ABV8SCN7_9BACL</name>
<dbReference type="RefSeq" id="WP_378127064.1">
    <property type="nucleotide sequence ID" value="NZ_JBHSED010000033.1"/>
</dbReference>
<comment type="caution">
    <text evidence="1">The sequence shown here is derived from an EMBL/GenBank/DDBJ whole genome shotgun (WGS) entry which is preliminary data.</text>
</comment>
<dbReference type="EMBL" id="JBHSED010000033">
    <property type="protein sequence ID" value="MFC4304785.1"/>
    <property type="molecule type" value="Genomic_DNA"/>
</dbReference>
<proteinExistence type="predicted"/>
<evidence type="ECO:0000313" key="1">
    <source>
        <dbReference type="EMBL" id="MFC4304785.1"/>
    </source>
</evidence>
<gene>
    <name evidence="1" type="ORF">ACFO1S_15240</name>
</gene>
<sequence>ACGSAPSSQNATLRARFACGSAPSSHFATLRARSACGGAPSSHFATLRAHYACDTKKAQAPQPGIAAAGLRAPLTR</sequence>
<evidence type="ECO:0000313" key="2">
    <source>
        <dbReference type="Proteomes" id="UP001595755"/>
    </source>
</evidence>